<name>A0ABQ7A4A8_BRACR</name>
<accession>A0ABQ7A4A8</accession>
<dbReference type="Proteomes" id="UP000266723">
    <property type="component" value="Unassembled WGS sequence"/>
</dbReference>
<protein>
    <submittedName>
        <fullName evidence="1">Uncharacterized protein</fullName>
    </submittedName>
</protein>
<evidence type="ECO:0000313" key="2">
    <source>
        <dbReference type="Proteomes" id="UP000266723"/>
    </source>
</evidence>
<reference evidence="1 2" key="1">
    <citation type="journal article" date="2020" name="BMC Genomics">
        <title>Intraspecific diversification of the crop wild relative Brassica cretica Lam. using demographic model selection.</title>
        <authorList>
            <person name="Kioukis A."/>
            <person name="Michalopoulou V.A."/>
            <person name="Briers L."/>
            <person name="Pirintsos S."/>
            <person name="Studholme D.J."/>
            <person name="Pavlidis P."/>
            <person name="Sarris P.F."/>
        </authorList>
    </citation>
    <scope>NUCLEOTIDE SEQUENCE [LARGE SCALE GENOMIC DNA]</scope>
    <source>
        <strain evidence="2">cv. PFS-1207/04</strain>
    </source>
</reference>
<evidence type="ECO:0000313" key="1">
    <source>
        <dbReference type="EMBL" id="KAF3492509.1"/>
    </source>
</evidence>
<dbReference type="EMBL" id="QGKV02002055">
    <property type="protein sequence ID" value="KAF3492509.1"/>
    <property type="molecule type" value="Genomic_DNA"/>
</dbReference>
<comment type="caution">
    <text evidence="1">The sequence shown here is derived from an EMBL/GenBank/DDBJ whole genome shotgun (WGS) entry which is preliminary data.</text>
</comment>
<organism evidence="1 2">
    <name type="scientific">Brassica cretica</name>
    <name type="common">Mustard</name>
    <dbReference type="NCBI Taxonomy" id="69181"/>
    <lineage>
        <taxon>Eukaryota</taxon>
        <taxon>Viridiplantae</taxon>
        <taxon>Streptophyta</taxon>
        <taxon>Embryophyta</taxon>
        <taxon>Tracheophyta</taxon>
        <taxon>Spermatophyta</taxon>
        <taxon>Magnoliopsida</taxon>
        <taxon>eudicotyledons</taxon>
        <taxon>Gunneridae</taxon>
        <taxon>Pentapetalae</taxon>
        <taxon>rosids</taxon>
        <taxon>malvids</taxon>
        <taxon>Brassicales</taxon>
        <taxon>Brassicaceae</taxon>
        <taxon>Brassiceae</taxon>
        <taxon>Brassica</taxon>
    </lineage>
</organism>
<sequence length="61" mass="7286">MNDDDDDVEQETELENSMYSQDNKVFHYIVLIFHPLKGFPDLRLTLKDFSEHSRKTSRQVL</sequence>
<gene>
    <name evidence="1" type="ORF">DY000_02056136</name>
</gene>
<proteinExistence type="predicted"/>
<keyword evidence="2" id="KW-1185">Reference proteome</keyword>